<evidence type="ECO:0000256" key="10">
    <source>
        <dbReference type="ARBA" id="ARBA00023136"/>
    </source>
</evidence>
<evidence type="ECO:0000256" key="8">
    <source>
        <dbReference type="ARBA" id="ARBA00022989"/>
    </source>
</evidence>
<comment type="subcellular location">
    <subcellularLocation>
        <location evidence="3">Early endosome</location>
    </subcellularLocation>
    <subcellularLocation>
        <location evidence="1">Membrane</location>
        <topology evidence="1">Multi-pass membrane protein</topology>
    </subcellularLocation>
    <subcellularLocation>
        <location evidence="2">Recycling endosome</location>
    </subcellularLocation>
</comment>
<evidence type="ECO:0000256" key="14">
    <source>
        <dbReference type="ARBA" id="ARBA00023224"/>
    </source>
</evidence>
<feature type="transmembrane region" description="Helical" evidence="17">
    <location>
        <begin position="329"/>
        <end position="349"/>
    </location>
</feature>
<dbReference type="Gene3D" id="1.20.1070.10">
    <property type="entry name" value="Rhodopsin 7-helix transmembrane proteins"/>
    <property type="match status" value="1"/>
</dbReference>
<dbReference type="GO" id="GO:0006954">
    <property type="term" value="P:inflammatory response"/>
    <property type="evidence" value="ECO:0007669"/>
    <property type="project" value="InterPro"/>
</dbReference>
<evidence type="ECO:0000256" key="12">
    <source>
        <dbReference type="ARBA" id="ARBA00023170"/>
    </source>
</evidence>
<feature type="region of interest" description="Disordered" evidence="16">
    <location>
        <begin position="1"/>
        <end position="51"/>
    </location>
</feature>
<evidence type="ECO:0000256" key="5">
    <source>
        <dbReference type="ARBA" id="ARBA00015484"/>
    </source>
</evidence>
<feature type="transmembrane region" description="Helical" evidence="17">
    <location>
        <begin position="401"/>
        <end position="422"/>
    </location>
</feature>
<evidence type="ECO:0000313" key="18">
    <source>
        <dbReference type="Ensembl" id="ENSCPBP00000016064.1"/>
    </source>
</evidence>
<dbReference type="SUPFAM" id="SSF81321">
    <property type="entry name" value="Family A G protein-coupled receptor-like"/>
    <property type="match status" value="1"/>
</dbReference>
<comment type="similarity">
    <text evidence="4">Belongs to the G-protein coupled receptor 1 family. Atypical chemokine receptor subfamily.</text>
</comment>
<keyword evidence="9" id="KW-0297">G-protein coupled receptor</keyword>
<evidence type="ECO:0000256" key="3">
    <source>
        <dbReference type="ARBA" id="ARBA00004412"/>
    </source>
</evidence>
<evidence type="ECO:0000256" key="17">
    <source>
        <dbReference type="SAM" id="Phobius"/>
    </source>
</evidence>
<keyword evidence="13" id="KW-0325">Glycoprotein</keyword>
<evidence type="ECO:0000256" key="6">
    <source>
        <dbReference type="ARBA" id="ARBA00022692"/>
    </source>
</evidence>
<dbReference type="InterPro" id="IPR005384">
    <property type="entry name" value="Duffy_chemokine_rcpt"/>
</dbReference>
<feature type="transmembrane region" description="Helical" evidence="17">
    <location>
        <begin position="295"/>
        <end position="317"/>
    </location>
</feature>
<dbReference type="Ensembl" id="ENSCPBT00000019008.1">
    <property type="protein sequence ID" value="ENSCPBP00000016064.1"/>
    <property type="gene ID" value="ENSCPBG00000011852.1"/>
</dbReference>
<dbReference type="InterPro" id="IPR000276">
    <property type="entry name" value="GPCR_Rhodpsn"/>
</dbReference>
<keyword evidence="11" id="KW-1015">Disulfide bond</keyword>
<keyword evidence="19" id="KW-1185">Reference proteome</keyword>
<dbReference type="GO" id="GO:0004930">
    <property type="term" value="F:G protein-coupled receptor activity"/>
    <property type="evidence" value="ECO:0007669"/>
    <property type="project" value="UniProtKB-KW"/>
</dbReference>
<evidence type="ECO:0000256" key="13">
    <source>
        <dbReference type="ARBA" id="ARBA00023180"/>
    </source>
</evidence>
<evidence type="ECO:0000256" key="9">
    <source>
        <dbReference type="ARBA" id="ARBA00023040"/>
    </source>
</evidence>
<keyword evidence="10 17" id="KW-0472">Membrane</keyword>
<dbReference type="GO" id="GO:0070098">
    <property type="term" value="P:chemokine-mediated signaling pathway"/>
    <property type="evidence" value="ECO:0007669"/>
    <property type="project" value="InterPro"/>
</dbReference>
<dbReference type="PANTHER" id="PTHR14181:SF1">
    <property type="entry name" value="ATYPICAL CHEMOKINE RECEPTOR 1"/>
    <property type="match status" value="1"/>
</dbReference>
<dbReference type="GO" id="GO:0019956">
    <property type="term" value="F:chemokine binding"/>
    <property type="evidence" value="ECO:0007669"/>
    <property type="project" value="InterPro"/>
</dbReference>
<accession>A0A8C3HCP8</accession>
<evidence type="ECO:0000256" key="15">
    <source>
        <dbReference type="ARBA" id="ARBA00030289"/>
    </source>
</evidence>
<feature type="transmembrane region" description="Helical" evidence="17">
    <location>
        <begin position="257"/>
        <end position="283"/>
    </location>
</feature>
<evidence type="ECO:0000256" key="1">
    <source>
        <dbReference type="ARBA" id="ARBA00004141"/>
    </source>
</evidence>
<reference evidence="18" key="2">
    <citation type="submission" date="2025-09" db="UniProtKB">
        <authorList>
            <consortium name="Ensembl"/>
        </authorList>
    </citation>
    <scope>IDENTIFICATION</scope>
</reference>
<dbReference type="CDD" id="cd15010">
    <property type="entry name" value="7tmA_ACKR1_DARC"/>
    <property type="match status" value="1"/>
</dbReference>
<reference evidence="18" key="1">
    <citation type="submission" date="2025-08" db="UniProtKB">
        <authorList>
            <consortium name="Ensembl"/>
        </authorList>
    </citation>
    <scope>IDENTIFICATION</scope>
</reference>
<organism evidence="18 19">
    <name type="scientific">Chrysemys picta bellii</name>
    <name type="common">Western painted turtle</name>
    <name type="synonym">Emys bellii</name>
    <dbReference type="NCBI Taxonomy" id="8478"/>
    <lineage>
        <taxon>Eukaryota</taxon>
        <taxon>Metazoa</taxon>
        <taxon>Chordata</taxon>
        <taxon>Craniata</taxon>
        <taxon>Vertebrata</taxon>
        <taxon>Euteleostomi</taxon>
        <taxon>Archelosauria</taxon>
        <taxon>Testudinata</taxon>
        <taxon>Testudines</taxon>
        <taxon>Cryptodira</taxon>
        <taxon>Durocryptodira</taxon>
        <taxon>Testudinoidea</taxon>
        <taxon>Emydidae</taxon>
        <taxon>Chrysemys</taxon>
    </lineage>
</organism>
<evidence type="ECO:0000256" key="11">
    <source>
        <dbReference type="ARBA" id="ARBA00023157"/>
    </source>
</evidence>
<dbReference type="GO" id="GO:0016020">
    <property type="term" value="C:membrane"/>
    <property type="evidence" value="ECO:0007669"/>
    <property type="project" value="UniProtKB-SubCell"/>
</dbReference>
<dbReference type="GeneTree" id="ENSGT00390000006372"/>
<feature type="transmembrane region" description="Helical" evidence="17">
    <location>
        <begin position="484"/>
        <end position="503"/>
    </location>
</feature>
<evidence type="ECO:0000256" key="7">
    <source>
        <dbReference type="ARBA" id="ARBA00022753"/>
    </source>
</evidence>
<feature type="transmembrane region" description="Helical" evidence="17">
    <location>
        <begin position="361"/>
        <end position="381"/>
    </location>
</feature>
<keyword evidence="6 17" id="KW-0812">Transmembrane</keyword>
<dbReference type="GO" id="GO:0055037">
    <property type="term" value="C:recycling endosome"/>
    <property type="evidence" value="ECO:0007669"/>
    <property type="project" value="UniProtKB-SubCell"/>
</dbReference>
<sequence>MSPPAKPGEPRITSPDISKVRSKQTGQRGEGDGGMGGPWDWEEQGRTGAHTMRASELDPEGCHVGLAVIWLLVGATCSLRYGISRVRSLACICLRAWNMYMRHPDRKPGREMHSLALGTLPGYPVDWTPSGVFPAQRTPGTYWQCGSPCFLYSGGFTGAESLFLISQLLSCSSSLSPPLGQTDKGRESSPVPATTHADTMGNCIITVSSRLELNTSDYSFENMTANYSYDYDTNDILAAAPCQSGYCSFFRSHAFNFLAVVCALGLLSNLALVVALANCWGLWGWPLGRASLFQLTVGTTIFTAMLPFFAAGISQGWVIGDGLCKVAYMLWYGSLFAEGLLVAAGACSAMWDKWVPSRHHWCMAVALWVAAILLAVPAALLSGTEGHPQELCMMRDKHWWHLAHVTSCLAVFILLPAALGVAKAMLTWRKSDCQLRVGVTCLFFLLWVLYGTALLLDSLVRRQLLDASCHFYEFLDFFLGLSEGLGVLHCCLGPLLLLGAGLYHRRTHADPGPLRVPAQHVPGLELPTPNVQKA</sequence>
<keyword evidence="12" id="KW-0675">Receptor</keyword>
<protein>
    <recommendedName>
        <fullName evidence="5">Atypical chemokine receptor 1</fullName>
    </recommendedName>
    <alternativeName>
        <fullName evidence="15">Duffy antigen/chemokine receptor</fullName>
    </alternativeName>
</protein>
<evidence type="ECO:0000313" key="19">
    <source>
        <dbReference type="Proteomes" id="UP000694380"/>
    </source>
</evidence>
<feature type="transmembrane region" description="Helical" evidence="17">
    <location>
        <begin position="434"/>
        <end position="456"/>
    </location>
</feature>
<dbReference type="PRINTS" id="PR01559">
    <property type="entry name" value="DUFFYANTIGEN"/>
</dbReference>
<evidence type="ECO:0000256" key="16">
    <source>
        <dbReference type="SAM" id="MobiDB-lite"/>
    </source>
</evidence>
<dbReference type="Pfam" id="PF00001">
    <property type="entry name" value="7tm_1"/>
    <property type="match status" value="1"/>
</dbReference>
<keyword evidence="7" id="KW-0967">Endosome</keyword>
<dbReference type="OMA" id="FENMTAN"/>
<keyword evidence="8 17" id="KW-1133">Transmembrane helix</keyword>
<evidence type="ECO:0000256" key="4">
    <source>
        <dbReference type="ARBA" id="ARBA00008790"/>
    </source>
</evidence>
<proteinExistence type="inferred from homology"/>
<dbReference type="Proteomes" id="UP000694380">
    <property type="component" value="Unplaced"/>
</dbReference>
<name>A0A8C3HCP8_CHRPI</name>
<dbReference type="AlphaFoldDB" id="A0A8C3HCP8"/>
<dbReference type="PANTHER" id="PTHR14181">
    <property type="entry name" value="DUFFY ANTIGEN/CHEMOKINE RECEPTOR"/>
    <property type="match status" value="1"/>
</dbReference>
<keyword evidence="14" id="KW-0807">Transducer</keyword>
<evidence type="ECO:0000256" key="2">
    <source>
        <dbReference type="ARBA" id="ARBA00004172"/>
    </source>
</evidence>
<gene>
    <name evidence="18" type="primary">ACKR1</name>
</gene>
<dbReference type="GO" id="GO:0005769">
    <property type="term" value="C:early endosome"/>
    <property type="evidence" value="ECO:0007669"/>
    <property type="project" value="UniProtKB-SubCell"/>
</dbReference>